<evidence type="ECO:0000256" key="1">
    <source>
        <dbReference type="SAM" id="MobiDB-lite"/>
    </source>
</evidence>
<name>A0A6J5V0B6_PRUAR</name>
<sequence length="96" mass="10741">MPTTWVRRKDDLIFPKKRHPRLIFPNPYPNLPFPIPTSDAQRQQKPLHHVPPDDCHSDSDSSSSVVDDGNDCVIMSSFQSLSFAVRSQPAAALDDG</sequence>
<organism evidence="2 3">
    <name type="scientific">Prunus armeniaca</name>
    <name type="common">Apricot</name>
    <name type="synonym">Armeniaca vulgaris</name>
    <dbReference type="NCBI Taxonomy" id="36596"/>
    <lineage>
        <taxon>Eukaryota</taxon>
        <taxon>Viridiplantae</taxon>
        <taxon>Streptophyta</taxon>
        <taxon>Embryophyta</taxon>
        <taxon>Tracheophyta</taxon>
        <taxon>Spermatophyta</taxon>
        <taxon>Magnoliopsida</taxon>
        <taxon>eudicotyledons</taxon>
        <taxon>Gunneridae</taxon>
        <taxon>Pentapetalae</taxon>
        <taxon>rosids</taxon>
        <taxon>fabids</taxon>
        <taxon>Rosales</taxon>
        <taxon>Rosaceae</taxon>
        <taxon>Amygdaloideae</taxon>
        <taxon>Amygdaleae</taxon>
        <taxon>Prunus</taxon>
    </lineage>
</organism>
<accession>A0A6J5V0B6</accession>
<evidence type="ECO:0000313" key="2">
    <source>
        <dbReference type="EMBL" id="CAB4282366.1"/>
    </source>
</evidence>
<feature type="compositionally biased region" description="Basic and acidic residues" evidence="1">
    <location>
        <begin position="50"/>
        <end position="59"/>
    </location>
</feature>
<dbReference type="Proteomes" id="UP000507222">
    <property type="component" value="Unassembled WGS sequence"/>
</dbReference>
<dbReference type="EMBL" id="CAEKDK010000006">
    <property type="protein sequence ID" value="CAB4282366.1"/>
    <property type="molecule type" value="Genomic_DNA"/>
</dbReference>
<dbReference type="AlphaFoldDB" id="A0A6J5V0B6"/>
<feature type="region of interest" description="Disordered" evidence="1">
    <location>
        <begin position="28"/>
        <end position="68"/>
    </location>
</feature>
<proteinExistence type="predicted"/>
<gene>
    <name evidence="2" type="ORF">CURHAP_LOCUS35796</name>
</gene>
<protein>
    <submittedName>
        <fullName evidence="2">Uncharacterized protein</fullName>
    </submittedName>
</protein>
<reference evidence="2 3" key="1">
    <citation type="submission" date="2020-05" db="EMBL/GenBank/DDBJ databases">
        <authorList>
            <person name="Campoy J."/>
            <person name="Schneeberger K."/>
            <person name="Spophaly S."/>
        </authorList>
    </citation>
    <scope>NUCLEOTIDE SEQUENCE [LARGE SCALE GENOMIC DNA]</scope>
    <source>
        <strain evidence="2">PruArmRojPasFocal</strain>
    </source>
</reference>
<evidence type="ECO:0000313" key="3">
    <source>
        <dbReference type="Proteomes" id="UP000507222"/>
    </source>
</evidence>